<dbReference type="InterPro" id="IPR041613">
    <property type="entry name" value="Pept_S41_N"/>
</dbReference>
<dbReference type="PROSITE" id="PS51257">
    <property type="entry name" value="PROKAR_LIPOPROTEIN"/>
    <property type="match status" value="1"/>
</dbReference>
<dbReference type="GO" id="GO:0007165">
    <property type="term" value="P:signal transduction"/>
    <property type="evidence" value="ECO:0007669"/>
    <property type="project" value="TreeGrafter"/>
</dbReference>
<accession>A0A7J5AH11</accession>
<dbReference type="Pfam" id="PF18294">
    <property type="entry name" value="Pept_S41_N"/>
    <property type="match status" value="1"/>
</dbReference>
<evidence type="ECO:0000313" key="4">
    <source>
        <dbReference type="Proteomes" id="UP000490922"/>
    </source>
</evidence>
<dbReference type="InterPro" id="IPR036034">
    <property type="entry name" value="PDZ_sf"/>
</dbReference>
<dbReference type="GO" id="GO:0006508">
    <property type="term" value="P:proteolysis"/>
    <property type="evidence" value="ECO:0007669"/>
    <property type="project" value="InterPro"/>
</dbReference>
<dbReference type="CDD" id="cd07561">
    <property type="entry name" value="Peptidase_S41_CPP_like"/>
    <property type="match status" value="1"/>
</dbReference>
<dbReference type="Pfam" id="PF03572">
    <property type="entry name" value="Peptidase_S41"/>
    <property type="match status" value="1"/>
</dbReference>
<gene>
    <name evidence="3" type="ORF">F6464_08850</name>
</gene>
<dbReference type="EMBL" id="WAEM01000003">
    <property type="protein sequence ID" value="KAB1156289.1"/>
    <property type="molecule type" value="Genomic_DNA"/>
</dbReference>
<dbReference type="Gene3D" id="3.90.226.10">
    <property type="entry name" value="2-enoyl-CoA Hydratase, Chain A, domain 1"/>
    <property type="match status" value="1"/>
</dbReference>
<comment type="caution">
    <text evidence="3">The sequence shown here is derived from an EMBL/GenBank/DDBJ whole genome shotgun (WGS) entry which is preliminary data.</text>
</comment>
<dbReference type="Gene3D" id="3.30.750.170">
    <property type="match status" value="1"/>
</dbReference>
<dbReference type="OrthoDB" id="7168509at2"/>
<dbReference type="PANTHER" id="PTHR32060:SF30">
    <property type="entry name" value="CARBOXY-TERMINAL PROCESSING PROTEASE CTPA"/>
    <property type="match status" value="1"/>
</dbReference>
<dbReference type="RefSeq" id="WP_151107441.1">
    <property type="nucleotide sequence ID" value="NZ_WAEM01000003.1"/>
</dbReference>
<dbReference type="Proteomes" id="UP000490922">
    <property type="component" value="Unassembled WGS sequence"/>
</dbReference>
<feature type="chain" id="PRO_5029713862" evidence="1">
    <location>
        <begin position="26"/>
        <end position="489"/>
    </location>
</feature>
<keyword evidence="1" id="KW-0732">Signal</keyword>
<dbReference type="SMART" id="SM00245">
    <property type="entry name" value="TSPc"/>
    <property type="match status" value="1"/>
</dbReference>
<evidence type="ECO:0000313" key="3">
    <source>
        <dbReference type="EMBL" id="KAB1156289.1"/>
    </source>
</evidence>
<evidence type="ECO:0000256" key="1">
    <source>
        <dbReference type="SAM" id="SignalP"/>
    </source>
</evidence>
<reference evidence="3 4" key="1">
    <citation type="submission" date="2019-09" db="EMBL/GenBank/DDBJ databases">
        <title>Flavobacterium sp. nov., isolated from glacier ice.</title>
        <authorList>
            <person name="Liu Q."/>
        </authorList>
    </citation>
    <scope>NUCLEOTIDE SEQUENCE [LARGE SCALE GENOMIC DNA]</scope>
    <source>
        <strain evidence="3 4">NBRC 112527</strain>
    </source>
</reference>
<dbReference type="GO" id="GO:0004175">
    <property type="term" value="F:endopeptidase activity"/>
    <property type="evidence" value="ECO:0007669"/>
    <property type="project" value="TreeGrafter"/>
</dbReference>
<evidence type="ECO:0000259" key="2">
    <source>
        <dbReference type="SMART" id="SM00245"/>
    </source>
</evidence>
<proteinExistence type="predicted"/>
<sequence>MKTLSKFSILLVLLFSIFQSCEDFDDVSTPSNIKVNDFIWKGLNLYYLWQADVPNLSDSKFKNQKDLNSFLYGYSSPEDLFQDLLNKPKSKFPEGEAIDRFSIITSDYSLLEGVLSGTTKNNGVSYSLKYKNNTENAVIGFVEYVLPNSDAASKDIRRGDIFYAIDGVPLFRDRINTKNGNLSLLNNSETYTLNLADFDNGNFTPNNRSVTLTKTVLSENPVYINKVIESGSNKIGYLMYNGFYPAYESQLNNAFGELKSQGITDFVLDLRYNSGGSIATATRLASMITGQFTGQIFAKQQWNAKAEAYFANNNSSNLLNLFTDKINNGATINSLNLTKIYILTSKNTASASELVINGLKPYINVIQIGDYTTGKNVGSITLYDSPTFAKKDVNTSHRYAMQPLVLKIVNKVGFGDYNKDGLKPNTELKEDFTKLGVLGDASDPLLNVAISQIKGSGRGTPQNPKMIFENVIDSYPLNRMKSEMYVDLP</sequence>
<feature type="domain" description="Tail specific protease" evidence="2">
    <location>
        <begin position="205"/>
        <end position="429"/>
    </location>
</feature>
<dbReference type="InterPro" id="IPR005151">
    <property type="entry name" value="Tail-specific_protease"/>
</dbReference>
<dbReference type="AlphaFoldDB" id="A0A7J5AH11"/>
<dbReference type="SUPFAM" id="SSF52096">
    <property type="entry name" value="ClpP/crotonase"/>
    <property type="match status" value="1"/>
</dbReference>
<protein>
    <submittedName>
        <fullName evidence="3">Peptidase S41</fullName>
    </submittedName>
</protein>
<dbReference type="GO" id="GO:0030288">
    <property type="term" value="C:outer membrane-bounded periplasmic space"/>
    <property type="evidence" value="ECO:0007669"/>
    <property type="project" value="TreeGrafter"/>
</dbReference>
<dbReference type="GO" id="GO:0008236">
    <property type="term" value="F:serine-type peptidase activity"/>
    <property type="evidence" value="ECO:0007669"/>
    <property type="project" value="InterPro"/>
</dbReference>
<dbReference type="PANTHER" id="PTHR32060">
    <property type="entry name" value="TAIL-SPECIFIC PROTEASE"/>
    <property type="match status" value="1"/>
</dbReference>
<name>A0A7J5AH11_9FLAO</name>
<keyword evidence="4" id="KW-1185">Reference proteome</keyword>
<organism evidence="3 4">
    <name type="scientific">Flavobacterium luteum</name>
    <dbReference type="NCBI Taxonomy" id="2026654"/>
    <lineage>
        <taxon>Bacteria</taxon>
        <taxon>Pseudomonadati</taxon>
        <taxon>Bacteroidota</taxon>
        <taxon>Flavobacteriia</taxon>
        <taxon>Flavobacteriales</taxon>
        <taxon>Flavobacteriaceae</taxon>
        <taxon>Flavobacterium</taxon>
    </lineage>
</organism>
<dbReference type="InterPro" id="IPR029045">
    <property type="entry name" value="ClpP/crotonase-like_dom_sf"/>
</dbReference>
<dbReference type="Gene3D" id="2.30.42.10">
    <property type="match status" value="1"/>
</dbReference>
<feature type="signal peptide" evidence="1">
    <location>
        <begin position="1"/>
        <end position="25"/>
    </location>
</feature>